<keyword evidence="6" id="KW-0810">Translation regulation</keyword>
<dbReference type="OrthoDB" id="342024at2759"/>
<dbReference type="GO" id="GO:0005525">
    <property type="term" value="F:GTP binding"/>
    <property type="evidence" value="ECO:0007669"/>
    <property type="project" value="UniProtKB-KW"/>
</dbReference>
<keyword evidence="3" id="KW-0963">Cytoplasm</keyword>
<keyword evidence="5" id="KW-0378">Hydrolase</keyword>
<dbReference type="STRING" id="52247.A0A4T0WYT9"/>
<keyword evidence="8" id="KW-0342">GTP-binding</keyword>
<evidence type="ECO:0000256" key="8">
    <source>
        <dbReference type="ARBA" id="ARBA00023134"/>
    </source>
</evidence>
<dbReference type="Gene3D" id="2.40.30.10">
    <property type="entry name" value="Translation factors"/>
    <property type="match status" value="2"/>
</dbReference>
<dbReference type="AlphaFoldDB" id="A0A4T0WYT9"/>
<evidence type="ECO:0000313" key="12">
    <source>
        <dbReference type="Proteomes" id="UP000307173"/>
    </source>
</evidence>
<dbReference type="SUPFAM" id="SSF50465">
    <property type="entry name" value="EF-Tu/eEF-1alpha/eIF2-gamma C-terminal domain"/>
    <property type="match status" value="1"/>
</dbReference>
<proteinExistence type="inferred from homology"/>
<dbReference type="PRINTS" id="PR00315">
    <property type="entry name" value="ELONGATNFCT"/>
</dbReference>
<keyword evidence="4" id="KW-0547">Nucleotide-binding</keyword>
<dbReference type="GO" id="GO:0006412">
    <property type="term" value="P:translation"/>
    <property type="evidence" value="ECO:0007669"/>
    <property type="project" value="UniProtKB-KW"/>
</dbReference>
<evidence type="ECO:0000256" key="9">
    <source>
        <dbReference type="ARBA" id="ARBA00049117"/>
    </source>
</evidence>
<comment type="caution">
    <text evidence="11">The sequence shown here is derived from an EMBL/GenBank/DDBJ whole genome shotgun (WGS) entry which is preliminary data.</text>
</comment>
<evidence type="ECO:0000256" key="4">
    <source>
        <dbReference type="ARBA" id="ARBA00022741"/>
    </source>
</evidence>
<dbReference type="Gene3D" id="3.40.50.300">
    <property type="entry name" value="P-loop containing nucleotide triphosphate hydrolases"/>
    <property type="match status" value="1"/>
</dbReference>
<dbReference type="InterPro" id="IPR050100">
    <property type="entry name" value="TRAFAC_GTPase_members"/>
</dbReference>
<dbReference type="GO" id="GO:0003924">
    <property type="term" value="F:GTPase activity"/>
    <property type="evidence" value="ECO:0007669"/>
    <property type="project" value="InterPro"/>
</dbReference>
<sequence>MPYSDDDYDYSDDQFDEDNLNDDEYDLLYELLPNLRAIAEDENYNVNDNFLKEYIWESNFNLDDAFQILAENHKHTISTKPELPKLENKFLSQIILPDQQKTSKNQSHISSTSKHILISTIFSSFPIAKRRKLNIDINIPSNLAVKIKKNFEKQKEPVQEVKQKDEINTVTEKISKINITKPKFKIDIQDEINKKISKPLLSVIVIGHVDSGKSTTIGRLLYDLKIVDSRTLHKLTKQAEELGKGSFSLAWIMDQTAEERKRGVTIDIVQTQIETEKFKFNIIDSPGHKDYLPQMINGITQADVAIIIIDATSDLILNMAGSTFEQLRIAKNLGIENLLIVVNKMDLINWDHDRFTLINDTINDYLFNNLNYSSNNIKSIPISGFKGENIVKNYSNDWYNGPSLLNILESINSSFNHHSNFTDPFAMSITDIQSNDSGSLLSKKADSLIIHGRIQSGIIQPGESIKIWPSLETAQIDSVITTSSKINSSNIDRINEKIGISGDFVELKLKKIETPDQISIGDIVTKIDSKELVQISDNINCEITLFELDRPLMEGTPLVLFRGVISYEARIGSIIWVETNLDGTLKKKKRKHVASNQRCKVTIVTDKSLPLLDIPKLNRIVLRKEGVIVGAGIIKL</sequence>
<dbReference type="PANTHER" id="PTHR23115">
    <property type="entry name" value="TRANSLATION FACTOR"/>
    <property type="match status" value="1"/>
</dbReference>
<dbReference type="InterPro" id="IPR027417">
    <property type="entry name" value="P-loop_NTPase"/>
</dbReference>
<gene>
    <name evidence="11" type="ORF">CANINC_003737</name>
</gene>
<dbReference type="InterPro" id="IPR054696">
    <property type="entry name" value="GTP-eEF1A_C"/>
</dbReference>
<dbReference type="InterPro" id="IPR009001">
    <property type="entry name" value="Transl_elong_EF1A/Init_IF2_C"/>
</dbReference>
<keyword evidence="12" id="KW-1185">Reference proteome</keyword>
<dbReference type="EMBL" id="SELW01000599">
    <property type="protein sequence ID" value="TID19167.1"/>
    <property type="molecule type" value="Genomic_DNA"/>
</dbReference>
<dbReference type="SUPFAM" id="SSF50447">
    <property type="entry name" value="Translation proteins"/>
    <property type="match status" value="1"/>
</dbReference>
<dbReference type="InterPro" id="IPR000795">
    <property type="entry name" value="T_Tr_GTP-bd_dom"/>
</dbReference>
<comment type="catalytic activity">
    <reaction evidence="9">
        <text>GTP + H2O = GDP + phosphate + H(+)</text>
        <dbReference type="Rhea" id="RHEA:19669"/>
        <dbReference type="ChEBI" id="CHEBI:15377"/>
        <dbReference type="ChEBI" id="CHEBI:15378"/>
        <dbReference type="ChEBI" id="CHEBI:37565"/>
        <dbReference type="ChEBI" id="CHEBI:43474"/>
        <dbReference type="ChEBI" id="CHEBI:58189"/>
    </reaction>
    <physiologicalReaction direction="left-to-right" evidence="9">
        <dbReference type="Rhea" id="RHEA:19670"/>
    </physiologicalReaction>
</comment>
<evidence type="ECO:0000256" key="2">
    <source>
        <dbReference type="ARBA" id="ARBA00007249"/>
    </source>
</evidence>
<protein>
    <recommendedName>
        <fullName evidence="10">Tr-type G domain-containing protein</fullName>
    </recommendedName>
</protein>
<evidence type="ECO:0000313" key="11">
    <source>
        <dbReference type="EMBL" id="TID19167.1"/>
    </source>
</evidence>
<organism evidence="11 12">
    <name type="scientific">Pichia inconspicua</name>
    <dbReference type="NCBI Taxonomy" id="52247"/>
    <lineage>
        <taxon>Eukaryota</taxon>
        <taxon>Fungi</taxon>
        <taxon>Dikarya</taxon>
        <taxon>Ascomycota</taxon>
        <taxon>Saccharomycotina</taxon>
        <taxon>Pichiomycetes</taxon>
        <taxon>Pichiales</taxon>
        <taxon>Pichiaceae</taxon>
        <taxon>Pichia</taxon>
    </lineage>
</organism>
<dbReference type="SUPFAM" id="SSF52540">
    <property type="entry name" value="P-loop containing nucleoside triphosphate hydrolases"/>
    <property type="match status" value="1"/>
</dbReference>
<dbReference type="Pfam" id="PF08938">
    <property type="entry name" value="HBS1_N"/>
    <property type="match status" value="1"/>
</dbReference>
<evidence type="ECO:0000256" key="3">
    <source>
        <dbReference type="ARBA" id="ARBA00022490"/>
    </source>
</evidence>
<name>A0A4T0WYT9_9ASCO</name>
<dbReference type="GO" id="GO:0006417">
    <property type="term" value="P:regulation of translation"/>
    <property type="evidence" value="ECO:0007669"/>
    <property type="project" value="UniProtKB-KW"/>
</dbReference>
<dbReference type="InterPro" id="IPR015033">
    <property type="entry name" value="HBS1-like_N"/>
</dbReference>
<evidence type="ECO:0000256" key="6">
    <source>
        <dbReference type="ARBA" id="ARBA00022845"/>
    </source>
</evidence>
<evidence type="ECO:0000256" key="7">
    <source>
        <dbReference type="ARBA" id="ARBA00022917"/>
    </source>
</evidence>
<dbReference type="Pfam" id="PF22594">
    <property type="entry name" value="GTP-eEF1A_C"/>
    <property type="match status" value="1"/>
</dbReference>
<evidence type="ECO:0000259" key="10">
    <source>
        <dbReference type="PROSITE" id="PS51722"/>
    </source>
</evidence>
<dbReference type="GO" id="GO:0005737">
    <property type="term" value="C:cytoplasm"/>
    <property type="evidence" value="ECO:0007669"/>
    <property type="project" value="UniProtKB-SubCell"/>
</dbReference>
<dbReference type="InterPro" id="IPR009000">
    <property type="entry name" value="Transl_B-barrel_sf"/>
</dbReference>
<evidence type="ECO:0000256" key="1">
    <source>
        <dbReference type="ARBA" id="ARBA00004496"/>
    </source>
</evidence>
<dbReference type="Proteomes" id="UP000307173">
    <property type="component" value="Unassembled WGS sequence"/>
</dbReference>
<reference evidence="11 12" key="1">
    <citation type="journal article" date="2019" name="Front. Genet.">
        <title>Whole-Genome Sequencing of the Opportunistic Yeast Pathogen Candida inconspicua Uncovers Its Hybrid Origin.</title>
        <authorList>
            <person name="Mixao V."/>
            <person name="Hansen A.P."/>
            <person name="Saus E."/>
            <person name="Boekhout T."/>
            <person name="Lass-Florl C."/>
            <person name="Gabaldon T."/>
        </authorList>
    </citation>
    <scope>NUCLEOTIDE SEQUENCE [LARGE SCALE GENOMIC DNA]</scope>
    <source>
        <strain evidence="11 12">CBS 180</strain>
    </source>
</reference>
<feature type="domain" description="Tr-type G" evidence="10">
    <location>
        <begin position="198"/>
        <end position="417"/>
    </location>
</feature>
<dbReference type="PROSITE" id="PS51722">
    <property type="entry name" value="G_TR_2"/>
    <property type="match status" value="1"/>
</dbReference>
<comment type="subcellular location">
    <subcellularLocation>
        <location evidence="1">Cytoplasm</location>
    </subcellularLocation>
</comment>
<comment type="similarity">
    <text evidence="2">Belongs to the TRAFAC class translation factor GTPase superfamily. Classic translation factor GTPase family. EF-Tu/EF-1A subfamily.</text>
</comment>
<accession>A0A4T0WYT9</accession>
<evidence type="ECO:0000256" key="5">
    <source>
        <dbReference type="ARBA" id="ARBA00022801"/>
    </source>
</evidence>
<keyword evidence="7" id="KW-0648">Protein biosynthesis</keyword>
<dbReference type="Pfam" id="PF00009">
    <property type="entry name" value="GTP_EFTU"/>
    <property type="match status" value="1"/>
</dbReference>